<evidence type="ECO:0000256" key="3">
    <source>
        <dbReference type="ARBA" id="ARBA00022525"/>
    </source>
</evidence>
<keyword evidence="3" id="KW-0964">Secreted</keyword>
<accession>B4J4R5</accession>
<comment type="similarity">
    <text evidence="2">Belongs to the peptidase S1 family.</text>
</comment>
<dbReference type="PRINTS" id="PR00722">
    <property type="entry name" value="CHYMOTRYPSIN"/>
</dbReference>
<name>B4J4R5_DROGR</name>
<evidence type="ECO:0000256" key="8">
    <source>
        <dbReference type="ARBA" id="ARBA00023145"/>
    </source>
</evidence>
<proteinExistence type="inferred from homology"/>
<evidence type="ECO:0000256" key="6">
    <source>
        <dbReference type="ARBA" id="ARBA00022801"/>
    </source>
</evidence>
<dbReference type="PhylomeDB" id="B4J4R5"/>
<dbReference type="Pfam" id="PF00089">
    <property type="entry name" value="Trypsin"/>
    <property type="match status" value="1"/>
</dbReference>
<dbReference type="PANTHER" id="PTHR24276">
    <property type="entry name" value="POLYSERASE-RELATED"/>
    <property type="match status" value="1"/>
</dbReference>
<dbReference type="OrthoDB" id="10012881at2759"/>
<dbReference type="eggNOG" id="KOG3627">
    <property type="taxonomic scope" value="Eukaryota"/>
</dbReference>
<dbReference type="InterPro" id="IPR050430">
    <property type="entry name" value="Peptidase_S1"/>
</dbReference>
<dbReference type="Proteomes" id="UP000001070">
    <property type="component" value="Unassembled WGS sequence"/>
</dbReference>
<dbReference type="PROSITE" id="PS50240">
    <property type="entry name" value="TRYPSIN_DOM"/>
    <property type="match status" value="1"/>
</dbReference>
<dbReference type="FunFam" id="2.40.10.10:FF:000077">
    <property type="entry name" value="Predicted protein"/>
    <property type="match status" value="1"/>
</dbReference>
<dbReference type="KEGG" id="dgr:6559485"/>
<dbReference type="InterPro" id="IPR043504">
    <property type="entry name" value="Peptidase_S1_PA_chymotrypsin"/>
</dbReference>
<protein>
    <recommendedName>
        <fullName evidence="11">trypsin</fullName>
        <ecNumber evidence="11">3.4.21.4</ecNumber>
    </recommendedName>
</protein>
<keyword evidence="5 12" id="KW-0732">Signal</keyword>
<dbReference type="SUPFAM" id="SSF50494">
    <property type="entry name" value="Trypsin-like serine proteases"/>
    <property type="match status" value="1"/>
</dbReference>
<dbReference type="OMA" id="CANPFFP"/>
<dbReference type="InParanoid" id="B4J4R5"/>
<dbReference type="InterPro" id="IPR001254">
    <property type="entry name" value="Trypsin_dom"/>
</dbReference>
<evidence type="ECO:0000256" key="5">
    <source>
        <dbReference type="ARBA" id="ARBA00022729"/>
    </source>
</evidence>
<sequence length="277" mass="30376">MWLYLALLVVLCSGPTLLDAVELRRKIWQSRIVNGKQIWIEDAPWQVALLNHSELSCGGSIISEDIILTAAQCLINTTAEQLTVRAGSSRWNSGGQLVKVSDFIIHQHFGEETHENDIALLRLARPLRLGGVAQAIQIAKEYPANGADAFVSGWGASKYNRDCGCRSQLRGVWLKIIDRTTCAQSKYSMVGWAITKDMICASDQGKAACGRDAGGPLVSNNELVGIVSWGEGCAKPGFPGVYANVAYFAYWLQNAIDELHNNHHQSHYTTHSTTYAT</sequence>
<keyword evidence="15" id="KW-1185">Reference proteome</keyword>
<dbReference type="Gene3D" id="2.40.10.10">
    <property type="entry name" value="Trypsin-like serine proteases"/>
    <property type="match status" value="1"/>
</dbReference>
<evidence type="ECO:0000313" key="14">
    <source>
        <dbReference type="EMBL" id="EDW00611.1"/>
    </source>
</evidence>
<dbReference type="SMR" id="B4J4R5"/>
<keyword evidence="8" id="KW-0865">Zymogen</keyword>
<evidence type="ECO:0000256" key="11">
    <source>
        <dbReference type="ARBA" id="ARBA00038868"/>
    </source>
</evidence>
<dbReference type="HOGENOM" id="CLU_006842_7_1_1"/>
<dbReference type="SMART" id="SM00020">
    <property type="entry name" value="Tryp_SPc"/>
    <property type="match status" value="1"/>
</dbReference>
<gene>
    <name evidence="14" type="primary">Dgri\GH20970</name>
    <name evidence="14" type="ORF">Dgri_GH20970</name>
</gene>
<dbReference type="InterPro" id="IPR001314">
    <property type="entry name" value="Peptidase_S1A"/>
</dbReference>
<comment type="catalytic activity">
    <reaction evidence="10">
        <text>Preferential cleavage: Arg-|-Xaa, Lys-|-Xaa.</text>
        <dbReference type="EC" id="3.4.21.4"/>
    </reaction>
</comment>
<evidence type="ECO:0000256" key="2">
    <source>
        <dbReference type="ARBA" id="ARBA00007664"/>
    </source>
</evidence>
<dbReference type="AlphaFoldDB" id="B4J4R5"/>
<evidence type="ECO:0000256" key="4">
    <source>
        <dbReference type="ARBA" id="ARBA00022670"/>
    </source>
</evidence>
<feature type="signal peptide" evidence="12">
    <location>
        <begin position="1"/>
        <end position="20"/>
    </location>
</feature>
<keyword evidence="7" id="KW-0720">Serine protease</keyword>
<evidence type="ECO:0000256" key="7">
    <source>
        <dbReference type="ARBA" id="ARBA00022825"/>
    </source>
</evidence>
<keyword evidence="4" id="KW-0645">Protease</keyword>
<evidence type="ECO:0000259" key="13">
    <source>
        <dbReference type="PROSITE" id="PS50240"/>
    </source>
</evidence>
<evidence type="ECO:0000256" key="10">
    <source>
        <dbReference type="ARBA" id="ARBA00036320"/>
    </source>
</evidence>
<dbReference type="GO" id="GO:0005576">
    <property type="term" value="C:extracellular region"/>
    <property type="evidence" value="ECO:0007669"/>
    <property type="project" value="UniProtKB-SubCell"/>
</dbReference>
<feature type="chain" id="PRO_5002808317" description="trypsin" evidence="12">
    <location>
        <begin position="21"/>
        <end position="277"/>
    </location>
</feature>
<dbReference type="GO" id="GO:0004252">
    <property type="term" value="F:serine-type endopeptidase activity"/>
    <property type="evidence" value="ECO:0007669"/>
    <property type="project" value="UniProtKB-EC"/>
</dbReference>
<dbReference type="InterPro" id="IPR009003">
    <property type="entry name" value="Peptidase_S1_PA"/>
</dbReference>
<dbReference type="STRING" id="7222.B4J4R5"/>
<evidence type="ECO:0000256" key="1">
    <source>
        <dbReference type="ARBA" id="ARBA00004239"/>
    </source>
</evidence>
<dbReference type="PANTHER" id="PTHR24276:SF91">
    <property type="entry name" value="AT26814P-RELATED"/>
    <property type="match status" value="1"/>
</dbReference>
<dbReference type="CDD" id="cd00190">
    <property type="entry name" value="Tryp_SPc"/>
    <property type="match status" value="1"/>
</dbReference>
<comment type="subcellular location">
    <subcellularLocation>
        <location evidence="1">Secreted</location>
        <location evidence="1">Extracellular space</location>
    </subcellularLocation>
</comment>
<feature type="domain" description="Peptidase S1" evidence="13">
    <location>
        <begin position="32"/>
        <end position="257"/>
    </location>
</feature>
<organism evidence="15">
    <name type="scientific">Drosophila grimshawi</name>
    <name type="common">Hawaiian fruit fly</name>
    <name type="synonym">Idiomyia grimshawi</name>
    <dbReference type="NCBI Taxonomy" id="7222"/>
    <lineage>
        <taxon>Eukaryota</taxon>
        <taxon>Metazoa</taxon>
        <taxon>Ecdysozoa</taxon>
        <taxon>Arthropoda</taxon>
        <taxon>Hexapoda</taxon>
        <taxon>Insecta</taxon>
        <taxon>Pterygota</taxon>
        <taxon>Neoptera</taxon>
        <taxon>Endopterygota</taxon>
        <taxon>Diptera</taxon>
        <taxon>Brachycera</taxon>
        <taxon>Muscomorpha</taxon>
        <taxon>Ephydroidea</taxon>
        <taxon>Drosophilidae</taxon>
        <taxon>Drosophila</taxon>
        <taxon>Hawaiian Drosophila</taxon>
    </lineage>
</organism>
<evidence type="ECO:0000313" key="15">
    <source>
        <dbReference type="Proteomes" id="UP000001070"/>
    </source>
</evidence>
<evidence type="ECO:0000256" key="9">
    <source>
        <dbReference type="ARBA" id="ARBA00023157"/>
    </source>
</evidence>
<dbReference type="EMBL" id="CH916367">
    <property type="protein sequence ID" value="EDW00611.1"/>
    <property type="molecule type" value="Genomic_DNA"/>
</dbReference>
<keyword evidence="6" id="KW-0378">Hydrolase</keyword>
<keyword evidence="9" id="KW-1015">Disulfide bond</keyword>
<evidence type="ECO:0000256" key="12">
    <source>
        <dbReference type="SAM" id="SignalP"/>
    </source>
</evidence>
<dbReference type="GO" id="GO:0006508">
    <property type="term" value="P:proteolysis"/>
    <property type="evidence" value="ECO:0007669"/>
    <property type="project" value="UniProtKB-KW"/>
</dbReference>
<dbReference type="MEROPS" id="S01.110"/>
<reference evidence="14 15" key="1">
    <citation type="journal article" date="2007" name="Nature">
        <title>Evolution of genes and genomes on the Drosophila phylogeny.</title>
        <authorList>
            <consortium name="Drosophila 12 Genomes Consortium"/>
            <person name="Clark A.G."/>
            <person name="Eisen M.B."/>
            <person name="Smith D.R."/>
            <person name="Bergman C.M."/>
            <person name="Oliver B."/>
            <person name="Markow T.A."/>
            <person name="Kaufman T.C."/>
            <person name="Kellis M."/>
            <person name="Gelbart W."/>
            <person name="Iyer V.N."/>
            <person name="Pollard D.A."/>
            <person name="Sackton T.B."/>
            <person name="Larracuente A.M."/>
            <person name="Singh N.D."/>
            <person name="Abad J.P."/>
            <person name="Abt D.N."/>
            <person name="Adryan B."/>
            <person name="Aguade M."/>
            <person name="Akashi H."/>
            <person name="Anderson W.W."/>
            <person name="Aquadro C.F."/>
            <person name="Ardell D.H."/>
            <person name="Arguello R."/>
            <person name="Artieri C.G."/>
            <person name="Barbash D.A."/>
            <person name="Barker D."/>
            <person name="Barsanti P."/>
            <person name="Batterham P."/>
            <person name="Batzoglou S."/>
            <person name="Begun D."/>
            <person name="Bhutkar A."/>
            <person name="Blanco E."/>
            <person name="Bosak S.A."/>
            <person name="Bradley R.K."/>
            <person name="Brand A.D."/>
            <person name="Brent M.R."/>
            <person name="Brooks A.N."/>
            <person name="Brown R.H."/>
            <person name="Butlin R.K."/>
            <person name="Caggese C."/>
            <person name="Calvi B.R."/>
            <person name="Bernardo de Carvalho A."/>
            <person name="Caspi A."/>
            <person name="Castrezana S."/>
            <person name="Celniker S.E."/>
            <person name="Chang J.L."/>
            <person name="Chapple C."/>
            <person name="Chatterji S."/>
            <person name="Chinwalla A."/>
            <person name="Civetta A."/>
            <person name="Clifton S.W."/>
            <person name="Comeron J.M."/>
            <person name="Costello J.C."/>
            <person name="Coyne J.A."/>
            <person name="Daub J."/>
            <person name="David R.G."/>
            <person name="Delcher A.L."/>
            <person name="Delehaunty K."/>
            <person name="Do C.B."/>
            <person name="Ebling H."/>
            <person name="Edwards K."/>
            <person name="Eickbush T."/>
            <person name="Evans J.D."/>
            <person name="Filipski A."/>
            <person name="Findeiss S."/>
            <person name="Freyhult E."/>
            <person name="Fulton L."/>
            <person name="Fulton R."/>
            <person name="Garcia A.C."/>
            <person name="Gardiner A."/>
            <person name="Garfield D.A."/>
            <person name="Garvin B.E."/>
            <person name="Gibson G."/>
            <person name="Gilbert D."/>
            <person name="Gnerre S."/>
            <person name="Godfrey J."/>
            <person name="Good R."/>
            <person name="Gotea V."/>
            <person name="Gravely B."/>
            <person name="Greenberg A.J."/>
            <person name="Griffiths-Jones S."/>
            <person name="Gross S."/>
            <person name="Guigo R."/>
            <person name="Gustafson E.A."/>
            <person name="Haerty W."/>
            <person name="Hahn M.W."/>
            <person name="Halligan D.L."/>
            <person name="Halpern A.L."/>
            <person name="Halter G.M."/>
            <person name="Han M.V."/>
            <person name="Heger A."/>
            <person name="Hillier L."/>
            <person name="Hinrichs A.S."/>
            <person name="Holmes I."/>
            <person name="Hoskins R.A."/>
            <person name="Hubisz M.J."/>
            <person name="Hultmark D."/>
            <person name="Huntley M.A."/>
            <person name="Jaffe D.B."/>
            <person name="Jagadeeshan S."/>
            <person name="Jeck W.R."/>
            <person name="Johnson J."/>
            <person name="Jones C.D."/>
            <person name="Jordan W.C."/>
            <person name="Karpen G.H."/>
            <person name="Kataoka E."/>
            <person name="Keightley P.D."/>
            <person name="Kheradpour P."/>
            <person name="Kirkness E.F."/>
            <person name="Koerich L.B."/>
            <person name="Kristiansen K."/>
            <person name="Kudrna D."/>
            <person name="Kulathinal R.J."/>
            <person name="Kumar S."/>
            <person name="Kwok R."/>
            <person name="Lander E."/>
            <person name="Langley C.H."/>
            <person name="Lapoint R."/>
            <person name="Lazzaro B.P."/>
            <person name="Lee S.J."/>
            <person name="Levesque L."/>
            <person name="Li R."/>
            <person name="Lin C.F."/>
            <person name="Lin M.F."/>
            <person name="Lindblad-Toh K."/>
            <person name="Llopart A."/>
            <person name="Long M."/>
            <person name="Low L."/>
            <person name="Lozovsky E."/>
            <person name="Lu J."/>
            <person name="Luo M."/>
            <person name="Machado C.A."/>
            <person name="Makalowski W."/>
            <person name="Marzo M."/>
            <person name="Matsuda M."/>
            <person name="Matzkin L."/>
            <person name="McAllister B."/>
            <person name="McBride C.S."/>
            <person name="McKernan B."/>
            <person name="McKernan K."/>
            <person name="Mendez-Lago M."/>
            <person name="Minx P."/>
            <person name="Mollenhauer M.U."/>
            <person name="Montooth K."/>
            <person name="Mount S.M."/>
            <person name="Mu X."/>
            <person name="Myers E."/>
            <person name="Negre B."/>
            <person name="Newfeld S."/>
            <person name="Nielsen R."/>
            <person name="Noor M.A."/>
            <person name="O'Grady P."/>
            <person name="Pachter L."/>
            <person name="Papaceit M."/>
            <person name="Parisi M.J."/>
            <person name="Parisi M."/>
            <person name="Parts L."/>
            <person name="Pedersen J.S."/>
            <person name="Pesole G."/>
            <person name="Phillippy A.M."/>
            <person name="Ponting C.P."/>
            <person name="Pop M."/>
            <person name="Porcelli D."/>
            <person name="Powell J.R."/>
            <person name="Prohaska S."/>
            <person name="Pruitt K."/>
            <person name="Puig M."/>
            <person name="Quesneville H."/>
            <person name="Ram K.R."/>
            <person name="Rand D."/>
            <person name="Rasmussen M.D."/>
            <person name="Reed L.K."/>
            <person name="Reenan R."/>
            <person name="Reily A."/>
            <person name="Remington K.A."/>
            <person name="Rieger T.T."/>
            <person name="Ritchie M.G."/>
            <person name="Robin C."/>
            <person name="Rogers Y.H."/>
            <person name="Rohde C."/>
            <person name="Rozas J."/>
            <person name="Rubenfield M.J."/>
            <person name="Ruiz A."/>
            <person name="Russo S."/>
            <person name="Salzberg S.L."/>
            <person name="Sanchez-Gracia A."/>
            <person name="Saranga D.J."/>
            <person name="Sato H."/>
            <person name="Schaeffer S.W."/>
            <person name="Schatz M.C."/>
            <person name="Schlenke T."/>
            <person name="Schwartz R."/>
            <person name="Segarra C."/>
            <person name="Singh R.S."/>
            <person name="Sirot L."/>
            <person name="Sirota M."/>
            <person name="Sisneros N.B."/>
            <person name="Smith C.D."/>
            <person name="Smith T.F."/>
            <person name="Spieth J."/>
            <person name="Stage D.E."/>
            <person name="Stark A."/>
            <person name="Stephan W."/>
            <person name="Strausberg R.L."/>
            <person name="Strempel S."/>
            <person name="Sturgill D."/>
            <person name="Sutton G."/>
            <person name="Sutton G.G."/>
            <person name="Tao W."/>
            <person name="Teichmann S."/>
            <person name="Tobari Y.N."/>
            <person name="Tomimura Y."/>
            <person name="Tsolas J.M."/>
            <person name="Valente V.L."/>
            <person name="Venter E."/>
            <person name="Venter J.C."/>
            <person name="Vicario S."/>
            <person name="Vieira F.G."/>
            <person name="Vilella A.J."/>
            <person name="Villasante A."/>
            <person name="Walenz B."/>
            <person name="Wang J."/>
            <person name="Wasserman M."/>
            <person name="Watts T."/>
            <person name="Wilson D."/>
            <person name="Wilson R.K."/>
            <person name="Wing R.A."/>
            <person name="Wolfner M.F."/>
            <person name="Wong A."/>
            <person name="Wong G.K."/>
            <person name="Wu C.I."/>
            <person name="Wu G."/>
            <person name="Yamamoto D."/>
            <person name="Yang H.P."/>
            <person name="Yang S.P."/>
            <person name="Yorke J.A."/>
            <person name="Yoshida K."/>
            <person name="Zdobnov E."/>
            <person name="Zhang P."/>
            <person name="Zhang Y."/>
            <person name="Zimin A.V."/>
            <person name="Baldwin J."/>
            <person name="Abdouelleil A."/>
            <person name="Abdulkadir J."/>
            <person name="Abebe A."/>
            <person name="Abera B."/>
            <person name="Abreu J."/>
            <person name="Acer S.C."/>
            <person name="Aftuck L."/>
            <person name="Alexander A."/>
            <person name="An P."/>
            <person name="Anderson E."/>
            <person name="Anderson S."/>
            <person name="Arachi H."/>
            <person name="Azer M."/>
            <person name="Bachantsang P."/>
            <person name="Barry A."/>
            <person name="Bayul T."/>
            <person name="Berlin A."/>
            <person name="Bessette D."/>
            <person name="Bloom T."/>
            <person name="Blye J."/>
            <person name="Boguslavskiy L."/>
            <person name="Bonnet C."/>
            <person name="Boukhgalter B."/>
            <person name="Bourzgui I."/>
            <person name="Brown A."/>
            <person name="Cahill P."/>
            <person name="Channer S."/>
            <person name="Cheshatsang Y."/>
            <person name="Chuda L."/>
            <person name="Citroen M."/>
            <person name="Collymore A."/>
            <person name="Cooke P."/>
            <person name="Costello M."/>
            <person name="D'Aco K."/>
            <person name="Daza R."/>
            <person name="De Haan G."/>
            <person name="DeGray S."/>
            <person name="DeMaso C."/>
            <person name="Dhargay N."/>
            <person name="Dooley K."/>
            <person name="Dooley E."/>
            <person name="Doricent M."/>
            <person name="Dorje P."/>
            <person name="Dorjee K."/>
            <person name="Dupes A."/>
            <person name="Elong R."/>
            <person name="Falk J."/>
            <person name="Farina A."/>
            <person name="Faro S."/>
            <person name="Ferguson D."/>
            <person name="Fisher S."/>
            <person name="Foley C.D."/>
            <person name="Franke A."/>
            <person name="Friedrich D."/>
            <person name="Gadbois L."/>
            <person name="Gearin G."/>
            <person name="Gearin C.R."/>
            <person name="Giannoukos G."/>
            <person name="Goode T."/>
            <person name="Graham J."/>
            <person name="Grandbois E."/>
            <person name="Grewal S."/>
            <person name="Gyaltsen K."/>
            <person name="Hafez N."/>
            <person name="Hagos B."/>
            <person name="Hall J."/>
            <person name="Henson C."/>
            <person name="Hollinger A."/>
            <person name="Honan T."/>
            <person name="Huard M.D."/>
            <person name="Hughes L."/>
            <person name="Hurhula B."/>
            <person name="Husby M.E."/>
            <person name="Kamat A."/>
            <person name="Kanga B."/>
            <person name="Kashin S."/>
            <person name="Khazanovich D."/>
            <person name="Kisner P."/>
            <person name="Lance K."/>
            <person name="Lara M."/>
            <person name="Lee W."/>
            <person name="Lennon N."/>
            <person name="Letendre F."/>
            <person name="LeVine R."/>
            <person name="Lipovsky A."/>
            <person name="Liu X."/>
            <person name="Liu J."/>
            <person name="Liu S."/>
            <person name="Lokyitsang T."/>
            <person name="Lokyitsang Y."/>
            <person name="Lubonja R."/>
            <person name="Lui A."/>
            <person name="MacDonald P."/>
            <person name="Magnisalis V."/>
            <person name="Maru K."/>
            <person name="Matthews C."/>
            <person name="McCusker W."/>
            <person name="McDonough S."/>
            <person name="Mehta T."/>
            <person name="Meldrim J."/>
            <person name="Meneus L."/>
            <person name="Mihai O."/>
            <person name="Mihalev A."/>
            <person name="Mihova T."/>
            <person name="Mittelman R."/>
            <person name="Mlenga V."/>
            <person name="Montmayeur A."/>
            <person name="Mulrain L."/>
            <person name="Navidi A."/>
            <person name="Naylor J."/>
            <person name="Negash T."/>
            <person name="Nguyen T."/>
            <person name="Nguyen N."/>
            <person name="Nicol R."/>
            <person name="Norbu C."/>
            <person name="Norbu N."/>
            <person name="Novod N."/>
            <person name="O'Neill B."/>
            <person name="Osman S."/>
            <person name="Markiewicz E."/>
            <person name="Oyono O.L."/>
            <person name="Patti C."/>
            <person name="Phunkhang P."/>
            <person name="Pierre F."/>
            <person name="Priest M."/>
            <person name="Raghuraman S."/>
            <person name="Rege F."/>
            <person name="Reyes R."/>
            <person name="Rise C."/>
            <person name="Rogov P."/>
            <person name="Ross K."/>
            <person name="Ryan E."/>
            <person name="Settipalli S."/>
            <person name="Shea T."/>
            <person name="Sherpa N."/>
            <person name="Shi L."/>
            <person name="Shih D."/>
            <person name="Sparrow T."/>
            <person name="Spaulding J."/>
            <person name="Stalker J."/>
            <person name="Stange-Thomann N."/>
            <person name="Stavropoulos S."/>
            <person name="Stone C."/>
            <person name="Strader C."/>
            <person name="Tesfaye S."/>
            <person name="Thomson T."/>
            <person name="Thoulutsang Y."/>
            <person name="Thoulutsang D."/>
            <person name="Topham K."/>
            <person name="Topping I."/>
            <person name="Tsamla T."/>
            <person name="Vassiliev H."/>
            <person name="Vo A."/>
            <person name="Wangchuk T."/>
            <person name="Wangdi T."/>
            <person name="Weiand M."/>
            <person name="Wilkinson J."/>
            <person name="Wilson A."/>
            <person name="Yadav S."/>
            <person name="Young G."/>
            <person name="Yu Q."/>
            <person name="Zembek L."/>
            <person name="Zhong D."/>
            <person name="Zimmer A."/>
            <person name="Zwirko Z."/>
            <person name="Jaffe D.B."/>
            <person name="Alvarez P."/>
            <person name="Brockman W."/>
            <person name="Butler J."/>
            <person name="Chin C."/>
            <person name="Gnerre S."/>
            <person name="Grabherr M."/>
            <person name="Kleber M."/>
            <person name="Mauceli E."/>
            <person name="MacCallum I."/>
        </authorList>
    </citation>
    <scope>NUCLEOTIDE SEQUENCE [LARGE SCALE GENOMIC DNA]</scope>
    <source>
        <strain evidence="15">Tucson 15287-2541.00</strain>
    </source>
</reference>
<dbReference type="EC" id="3.4.21.4" evidence="11"/>